<organism evidence="2 3">
    <name type="scientific">Ustilaginoidea virens</name>
    <name type="common">Rice false smut fungus</name>
    <name type="synonym">Villosiclava virens</name>
    <dbReference type="NCBI Taxonomy" id="1159556"/>
    <lineage>
        <taxon>Eukaryota</taxon>
        <taxon>Fungi</taxon>
        <taxon>Dikarya</taxon>
        <taxon>Ascomycota</taxon>
        <taxon>Pezizomycotina</taxon>
        <taxon>Sordariomycetes</taxon>
        <taxon>Hypocreomycetidae</taxon>
        <taxon>Hypocreales</taxon>
        <taxon>Clavicipitaceae</taxon>
        <taxon>Ustilaginoidea</taxon>
    </lineage>
</organism>
<dbReference type="GeneID" id="66064044"/>
<dbReference type="EMBL" id="CP072754">
    <property type="protein sequence ID" value="QUC19025.1"/>
    <property type="molecule type" value="Genomic_DNA"/>
</dbReference>
<dbReference type="AlphaFoldDB" id="A0A8E5HP20"/>
<accession>A0A8E5HP20</accession>
<sequence>MVRTSADAVAGSLSRAPTISSAQNGRVLPHSPLDRPAWRHHGTPKRGLPGRNWLDASSAAGFQSQKLEQTVGTLTHGVMQPIRFTLPVWQIRLAPVTGTGTSSSPKHLLAASDEAAAAASLSNPNRWLTGLQSGVGTQA</sequence>
<dbReference type="KEGG" id="uvi:66064044"/>
<proteinExistence type="predicted"/>
<keyword evidence="3" id="KW-1185">Reference proteome</keyword>
<feature type="region of interest" description="Disordered" evidence="1">
    <location>
        <begin position="1"/>
        <end position="50"/>
    </location>
</feature>
<evidence type="ECO:0000313" key="2">
    <source>
        <dbReference type="EMBL" id="QUC19025.1"/>
    </source>
</evidence>
<feature type="compositionally biased region" description="Polar residues" evidence="1">
    <location>
        <begin position="15"/>
        <end position="24"/>
    </location>
</feature>
<evidence type="ECO:0000313" key="3">
    <source>
        <dbReference type="Proteomes" id="UP000027002"/>
    </source>
</evidence>
<gene>
    <name evidence="2" type="ORF">UV8b_03266</name>
</gene>
<dbReference type="Proteomes" id="UP000027002">
    <property type="component" value="Chromosome 2"/>
</dbReference>
<name>A0A8E5HP20_USTVR</name>
<dbReference type="RefSeq" id="XP_042996698.1">
    <property type="nucleotide sequence ID" value="XM_043140764.1"/>
</dbReference>
<protein>
    <submittedName>
        <fullName evidence="2">Uncharacterized protein</fullName>
    </submittedName>
</protein>
<reference evidence="2" key="1">
    <citation type="submission" date="2020-03" db="EMBL/GenBank/DDBJ databases">
        <title>A mixture of massive structural variations and highly conserved coding sequences in Ustilaginoidea virens genome.</title>
        <authorList>
            <person name="Zhang K."/>
            <person name="Zhao Z."/>
            <person name="Zhang Z."/>
            <person name="Li Y."/>
            <person name="Hsiang T."/>
            <person name="Sun W."/>
        </authorList>
    </citation>
    <scope>NUCLEOTIDE SEQUENCE</scope>
    <source>
        <strain evidence="2">UV-8b</strain>
    </source>
</reference>
<evidence type="ECO:0000256" key="1">
    <source>
        <dbReference type="SAM" id="MobiDB-lite"/>
    </source>
</evidence>